<dbReference type="Pfam" id="PF20042">
    <property type="entry name" value="DUF6444"/>
    <property type="match status" value="1"/>
</dbReference>
<reference evidence="3 4" key="1">
    <citation type="submission" date="2019-12" db="EMBL/GenBank/DDBJ databases">
        <title>complete genome sequences of Aeromonas veronii str. WP3-W19-ESBL-03 isolated from wastewater treatment plant effluent.</title>
        <authorList>
            <person name="Sekizuka T."/>
            <person name="Itokawa K."/>
            <person name="Yatsu K."/>
            <person name="Inamine Y."/>
            <person name="Kuroda M."/>
        </authorList>
    </citation>
    <scope>NUCLEOTIDE SEQUENCE [LARGE SCALE GENOMIC DNA]</scope>
    <source>
        <strain evidence="3 4">WP3-W19-ESBL-03</strain>
    </source>
</reference>
<dbReference type="AlphaFoldDB" id="A0A6S5BX12"/>
<sequence>MSKPITPPPGLPLTLEQANELIYKLMARIAELEDRLNQNSNNSSKPPPLMARGPRLRASAPLPARLVVPSLATRGSGVNVILRTTD</sequence>
<evidence type="ECO:0000259" key="2">
    <source>
        <dbReference type="Pfam" id="PF20042"/>
    </source>
</evidence>
<dbReference type="InterPro" id="IPR045618">
    <property type="entry name" value="DUF6444"/>
</dbReference>
<name>A0A6S5BX12_AERVE</name>
<dbReference type="Proteomes" id="UP000515442">
    <property type="component" value="Chromosome"/>
</dbReference>
<accession>A0A6S5BX12</accession>
<feature type="domain" description="DUF6444" evidence="2">
    <location>
        <begin position="23"/>
        <end position="47"/>
    </location>
</feature>
<gene>
    <name evidence="3" type="ORF">WP3W19E03_26750</name>
</gene>
<organism evidence="3 4">
    <name type="scientific">Aeromonas veronii</name>
    <dbReference type="NCBI Taxonomy" id="654"/>
    <lineage>
        <taxon>Bacteria</taxon>
        <taxon>Pseudomonadati</taxon>
        <taxon>Pseudomonadota</taxon>
        <taxon>Gammaproteobacteria</taxon>
        <taxon>Aeromonadales</taxon>
        <taxon>Aeromonadaceae</taxon>
        <taxon>Aeromonas</taxon>
    </lineage>
</organism>
<evidence type="ECO:0000313" key="3">
    <source>
        <dbReference type="EMBL" id="BBR40150.1"/>
    </source>
</evidence>
<feature type="region of interest" description="Disordered" evidence="1">
    <location>
        <begin position="35"/>
        <end position="57"/>
    </location>
</feature>
<evidence type="ECO:0000256" key="1">
    <source>
        <dbReference type="SAM" id="MobiDB-lite"/>
    </source>
</evidence>
<dbReference type="EMBL" id="AP022038">
    <property type="protein sequence ID" value="BBR40150.1"/>
    <property type="molecule type" value="Genomic_DNA"/>
</dbReference>
<evidence type="ECO:0000313" key="4">
    <source>
        <dbReference type="Proteomes" id="UP000515442"/>
    </source>
</evidence>
<proteinExistence type="predicted"/>
<protein>
    <recommendedName>
        <fullName evidence="2">DUF6444 domain-containing protein</fullName>
    </recommendedName>
</protein>